<dbReference type="AlphaFoldDB" id="A0A4P6YRH5"/>
<organism evidence="2 3">
    <name type="scientific">Periweissella cryptocerci</name>
    <dbReference type="NCBI Taxonomy" id="2506420"/>
    <lineage>
        <taxon>Bacteria</taxon>
        <taxon>Bacillati</taxon>
        <taxon>Bacillota</taxon>
        <taxon>Bacilli</taxon>
        <taxon>Lactobacillales</taxon>
        <taxon>Lactobacillaceae</taxon>
        <taxon>Periweissella</taxon>
    </lineage>
</organism>
<keyword evidence="1" id="KW-0812">Transmembrane</keyword>
<name>A0A4P6YRH5_9LACO</name>
<feature type="transmembrane region" description="Helical" evidence="1">
    <location>
        <begin position="38"/>
        <end position="58"/>
    </location>
</feature>
<dbReference type="Proteomes" id="UP000292886">
    <property type="component" value="Chromosome"/>
</dbReference>
<protein>
    <submittedName>
        <fullName evidence="2">Uncharacterized protein</fullName>
    </submittedName>
</protein>
<keyword evidence="1" id="KW-1133">Transmembrane helix</keyword>
<keyword evidence="1" id="KW-0472">Membrane</keyword>
<evidence type="ECO:0000256" key="1">
    <source>
        <dbReference type="SAM" id="Phobius"/>
    </source>
</evidence>
<proteinExistence type="predicted"/>
<sequence>MHNIVNKLLTMQNVSILVLVTIILTIVGMTWGEPFTNANIIAVMLLVFAAALYLVVSYRTRFSDTQRRIK</sequence>
<dbReference type="RefSeq" id="WP_133362301.1">
    <property type="nucleotide sequence ID" value="NZ_CP037940.1"/>
</dbReference>
<reference evidence="3" key="1">
    <citation type="submission" date="2019-03" db="EMBL/GenBank/DDBJ databases">
        <title>Weissella sp. 26KH-42 Genome sequencing.</title>
        <authorList>
            <person name="Heo J."/>
            <person name="Kim S.-J."/>
            <person name="Kim J.-S."/>
            <person name="Hong S.-B."/>
            <person name="Kwon S.-W."/>
        </authorList>
    </citation>
    <scope>NUCLEOTIDE SEQUENCE [LARGE SCALE GENOMIC DNA]</scope>
    <source>
        <strain evidence="3">26KH-42</strain>
    </source>
</reference>
<keyword evidence="3" id="KW-1185">Reference proteome</keyword>
<dbReference type="KEGG" id="wei:EQG49_01480"/>
<evidence type="ECO:0000313" key="3">
    <source>
        <dbReference type="Proteomes" id="UP000292886"/>
    </source>
</evidence>
<accession>A0A4P6YRH5</accession>
<gene>
    <name evidence="2" type="ORF">EQG49_01480</name>
</gene>
<evidence type="ECO:0000313" key="2">
    <source>
        <dbReference type="EMBL" id="QBO35221.1"/>
    </source>
</evidence>
<feature type="transmembrane region" description="Helical" evidence="1">
    <location>
        <begin position="12"/>
        <end position="32"/>
    </location>
</feature>
<dbReference type="EMBL" id="CP037940">
    <property type="protein sequence ID" value="QBO35221.1"/>
    <property type="molecule type" value="Genomic_DNA"/>
</dbReference>